<feature type="chain" id="PRO_5005466891" evidence="9">
    <location>
        <begin position="22"/>
        <end position="324"/>
    </location>
</feature>
<protein>
    <submittedName>
        <fullName evidence="10">Uncharacterized protein</fullName>
    </submittedName>
</protein>
<evidence type="ECO:0000256" key="7">
    <source>
        <dbReference type="ARBA" id="ARBA00023326"/>
    </source>
</evidence>
<organism evidence="10 11">
    <name type="scientific">Labilithrix luteola</name>
    <dbReference type="NCBI Taxonomy" id="1391654"/>
    <lineage>
        <taxon>Bacteria</taxon>
        <taxon>Pseudomonadati</taxon>
        <taxon>Myxococcota</taxon>
        <taxon>Polyangia</taxon>
        <taxon>Polyangiales</taxon>
        <taxon>Labilitrichaceae</taxon>
        <taxon>Labilithrix</taxon>
    </lineage>
</organism>
<gene>
    <name evidence="10" type="ORF">AKJ09_09400</name>
</gene>
<dbReference type="InterPro" id="IPR029058">
    <property type="entry name" value="AB_hydrolase_fold"/>
</dbReference>
<dbReference type="GO" id="GO:0005576">
    <property type="term" value="C:extracellular region"/>
    <property type="evidence" value="ECO:0007669"/>
    <property type="project" value="UniProtKB-SubCell"/>
</dbReference>
<keyword evidence="5" id="KW-0378">Hydrolase</keyword>
<sequence>MRVGSLFIAVACTWCLLPSCAEQNSTNGGDEVRADGGKDGTGRPDASGTPSAPTPTPAPTSTDPGAEPDPNAPCSITVDKKGFLGTQTVVVDWDPRTYEFYISPDYDGHTKLPLFLVFHGDYMTGNEVRSWFQFESGPSFIVAYPNAHTSWDIDSPAYENADLKFVDAMIDDIASKVCIDRNRIFSFGNSNGGFFSNSVGCHRGRRVRGIVSLSGGGPTTDNPLDYDGSGMFIGCSDSRSTSALMIHGDLDPKISIQSGRNSRDYWLAANKCSTSWDSRTPAPCVSYQGCQTGNIVEWCELSDFGHEVWPSTQEAIWNFVDQLR</sequence>
<keyword evidence="7" id="KW-0624">Polysaccharide degradation</keyword>
<reference evidence="10 11" key="1">
    <citation type="submission" date="2015-08" db="EMBL/GenBank/DDBJ databases">
        <authorList>
            <person name="Babu N.S."/>
            <person name="Beckwith C.J."/>
            <person name="Beseler K.G."/>
            <person name="Brison A."/>
            <person name="Carone J.V."/>
            <person name="Caskin T.P."/>
            <person name="Diamond M."/>
            <person name="Durham M.E."/>
            <person name="Foxe J.M."/>
            <person name="Go M."/>
            <person name="Henderson B.A."/>
            <person name="Jones I.B."/>
            <person name="McGettigan J.A."/>
            <person name="Micheletti S.J."/>
            <person name="Nasrallah M.E."/>
            <person name="Ortiz D."/>
            <person name="Piller C.R."/>
            <person name="Privatt S.R."/>
            <person name="Schneider S.L."/>
            <person name="Sharp S."/>
            <person name="Smith T.C."/>
            <person name="Stanton J.D."/>
            <person name="Ullery H.E."/>
            <person name="Wilson R.J."/>
            <person name="Serrano M.G."/>
            <person name="Buck G."/>
            <person name="Lee V."/>
            <person name="Wang Y."/>
            <person name="Carvalho R."/>
            <person name="Voegtly L."/>
            <person name="Shi R."/>
            <person name="Duckworth R."/>
            <person name="Johnson A."/>
            <person name="Loviza R."/>
            <person name="Walstead R."/>
            <person name="Shah Z."/>
            <person name="Kiflezghi M."/>
            <person name="Wade K."/>
            <person name="Ball S.L."/>
            <person name="Bradley K.W."/>
            <person name="Asai D.J."/>
            <person name="Bowman C.A."/>
            <person name="Russell D.A."/>
            <person name="Pope W.H."/>
            <person name="Jacobs-Sera D."/>
            <person name="Hendrix R.W."/>
            <person name="Hatfull G.F."/>
        </authorList>
    </citation>
    <scope>NUCLEOTIDE SEQUENCE [LARGE SCALE GENOMIC DNA]</scope>
    <source>
        <strain evidence="10 11">DSM 27648</strain>
    </source>
</reference>
<proteinExistence type="predicted"/>
<comment type="subcellular location">
    <subcellularLocation>
        <location evidence="1">Secreted</location>
    </subcellularLocation>
</comment>
<dbReference type="InterPro" id="IPR043595">
    <property type="entry name" value="FaeB/C/D"/>
</dbReference>
<feature type="signal peptide" evidence="9">
    <location>
        <begin position="1"/>
        <end position="21"/>
    </location>
</feature>
<evidence type="ECO:0000313" key="10">
    <source>
        <dbReference type="EMBL" id="AKV02737.1"/>
    </source>
</evidence>
<keyword evidence="4 9" id="KW-0732">Signal</keyword>
<feature type="compositionally biased region" description="Basic and acidic residues" evidence="8">
    <location>
        <begin position="30"/>
        <end position="42"/>
    </location>
</feature>
<name>A0A0K1QAQ2_9BACT</name>
<dbReference type="KEGG" id="llu:AKJ09_09400"/>
<evidence type="ECO:0000256" key="2">
    <source>
        <dbReference type="ARBA" id="ARBA00022525"/>
    </source>
</evidence>
<dbReference type="PANTHER" id="PTHR38050">
    <property type="match status" value="1"/>
</dbReference>
<evidence type="ECO:0000256" key="8">
    <source>
        <dbReference type="SAM" id="MobiDB-lite"/>
    </source>
</evidence>
<dbReference type="OrthoDB" id="9767239at2"/>
<keyword evidence="2" id="KW-0964">Secreted</keyword>
<keyword evidence="6" id="KW-0119">Carbohydrate metabolism</keyword>
<dbReference type="GO" id="GO:0030600">
    <property type="term" value="F:feruloyl esterase activity"/>
    <property type="evidence" value="ECO:0007669"/>
    <property type="project" value="InterPro"/>
</dbReference>
<dbReference type="SUPFAM" id="SSF53474">
    <property type="entry name" value="alpha/beta-Hydrolases"/>
    <property type="match status" value="1"/>
</dbReference>
<dbReference type="AlphaFoldDB" id="A0A0K1QAQ2"/>
<evidence type="ECO:0000256" key="5">
    <source>
        <dbReference type="ARBA" id="ARBA00022801"/>
    </source>
</evidence>
<dbReference type="EMBL" id="CP012333">
    <property type="protein sequence ID" value="AKV02737.1"/>
    <property type="molecule type" value="Genomic_DNA"/>
</dbReference>
<evidence type="ECO:0000256" key="4">
    <source>
        <dbReference type="ARBA" id="ARBA00022729"/>
    </source>
</evidence>
<dbReference type="PANTHER" id="PTHR38050:SF2">
    <property type="entry name" value="FERULOYL ESTERASE C-RELATED"/>
    <property type="match status" value="1"/>
</dbReference>
<evidence type="ECO:0000256" key="3">
    <source>
        <dbReference type="ARBA" id="ARBA00022651"/>
    </source>
</evidence>
<dbReference type="RefSeq" id="WP_146653609.1">
    <property type="nucleotide sequence ID" value="NZ_CP012333.1"/>
</dbReference>
<evidence type="ECO:0000256" key="9">
    <source>
        <dbReference type="SAM" id="SignalP"/>
    </source>
</evidence>
<accession>A0A0K1QAQ2</accession>
<dbReference type="Gene3D" id="3.40.50.1820">
    <property type="entry name" value="alpha/beta hydrolase"/>
    <property type="match status" value="1"/>
</dbReference>
<dbReference type="Proteomes" id="UP000064967">
    <property type="component" value="Chromosome"/>
</dbReference>
<keyword evidence="3" id="KW-0858">Xylan degradation</keyword>
<keyword evidence="11" id="KW-1185">Reference proteome</keyword>
<evidence type="ECO:0000256" key="1">
    <source>
        <dbReference type="ARBA" id="ARBA00004613"/>
    </source>
</evidence>
<evidence type="ECO:0000313" key="11">
    <source>
        <dbReference type="Proteomes" id="UP000064967"/>
    </source>
</evidence>
<dbReference type="STRING" id="1391654.AKJ09_09400"/>
<evidence type="ECO:0000256" key="6">
    <source>
        <dbReference type="ARBA" id="ARBA00023277"/>
    </source>
</evidence>
<feature type="region of interest" description="Disordered" evidence="8">
    <location>
        <begin position="24"/>
        <end position="77"/>
    </location>
</feature>
<dbReference type="GO" id="GO:0045493">
    <property type="term" value="P:xylan catabolic process"/>
    <property type="evidence" value="ECO:0007669"/>
    <property type="project" value="UniProtKB-KW"/>
</dbReference>